<evidence type="ECO:0000313" key="3">
    <source>
        <dbReference type="Proteomes" id="UP000604046"/>
    </source>
</evidence>
<feature type="region of interest" description="Disordered" evidence="1">
    <location>
        <begin position="99"/>
        <end position="137"/>
    </location>
</feature>
<dbReference type="EMBL" id="CAJNDS010002287">
    <property type="protein sequence ID" value="CAE7411850.1"/>
    <property type="molecule type" value="Genomic_DNA"/>
</dbReference>
<gene>
    <name evidence="2" type="ORF">SNAT2548_LOCUS22403</name>
</gene>
<evidence type="ECO:0000256" key="1">
    <source>
        <dbReference type="SAM" id="MobiDB-lite"/>
    </source>
</evidence>
<dbReference type="AlphaFoldDB" id="A0A812QZ25"/>
<feature type="region of interest" description="Disordered" evidence="1">
    <location>
        <begin position="1"/>
        <end position="23"/>
    </location>
</feature>
<dbReference type="Proteomes" id="UP000604046">
    <property type="component" value="Unassembled WGS sequence"/>
</dbReference>
<keyword evidence="3" id="KW-1185">Reference proteome</keyword>
<accession>A0A812QZ25</accession>
<evidence type="ECO:0000313" key="2">
    <source>
        <dbReference type="EMBL" id="CAE7411850.1"/>
    </source>
</evidence>
<feature type="compositionally biased region" description="Pro residues" evidence="1">
    <location>
        <begin position="9"/>
        <end position="21"/>
    </location>
</feature>
<organism evidence="2 3">
    <name type="scientific">Symbiodinium natans</name>
    <dbReference type="NCBI Taxonomy" id="878477"/>
    <lineage>
        <taxon>Eukaryota</taxon>
        <taxon>Sar</taxon>
        <taxon>Alveolata</taxon>
        <taxon>Dinophyceae</taxon>
        <taxon>Suessiales</taxon>
        <taxon>Symbiodiniaceae</taxon>
        <taxon>Symbiodinium</taxon>
    </lineage>
</organism>
<name>A0A812QZ25_9DINO</name>
<protein>
    <submittedName>
        <fullName evidence="2">Uncharacterized protein</fullName>
    </submittedName>
</protein>
<proteinExistence type="predicted"/>
<comment type="caution">
    <text evidence="2">The sequence shown here is derived from an EMBL/GenBank/DDBJ whole genome shotgun (WGS) entry which is preliminary data.</text>
</comment>
<reference evidence="2" key="1">
    <citation type="submission" date="2021-02" db="EMBL/GenBank/DDBJ databases">
        <authorList>
            <person name="Dougan E. K."/>
            <person name="Rhodes N."/>
            <person name="Thang M."/>
            <person name="Chan C."/>
        </authorList>
    </citation>
    <scope>NUCLEOTIDE SEQUENCE</scope>
</reference>
<feature type="compositionally biased region" description="Low complexity" evidence="1">
    <location>
        <begin position="110"/>
        <end position="125"/>
    </location>
</feature>
<sequence length="625" mass="68270">MSASGSQPIPQPSTPTTPTAPIPTQEEVNAEVRELIYKFGSHVCMDAVLGGYWRIDAKYQSTTTKDRVQVDNIVSKAITQAESDSWSFGISASVATADNASGAASGGAGSSSDNSGSTDNTNGNSQASGTESKDTKLTIEQSWKGGAAGTNPGDWRKSLAAAFSSNWRVIDHVLPKCVGIWEFVDDDATKTALCNGWLDLYLDGPTKSITSRINDTVREKACESTLNMNALRTQAQNLIRLETDARDRLERQRCAEDKVFSRFWIKADKVRNGGTAAELAGIRFGLNKETSLSTTAQMYSFYTGTPSIVAGFPNDAKQSITDFSYKLSAAGSSKDPIQFTIYGQEDAGPTVKLLTYQMDPDIQLLTNISDGQTNFYRQAYSEWIPVQGASKGFIWDETEEVCRPKRCFCTDKDGKVQPGNPGPICTSPDGSLDCDTCCPTADRQKCGESDLAAQCPSLGKNYKLLDPNTRFEPCRAGKCTIDVDGFKCCRDVTYAKSFNVEIRTPKGNDCGTDSTVQVRMNVATPDGTIYLGGWSHDLGIRKGPNFDQGMIDSFTLNIAGLAGLNVPVKPVYICFRLTGNDEWCIDWVKIYNADLPSEYQVGDQIKGWDERFKSTSVWCKYLTYT</sequence>